<comment type="subcellular location">
    <subcellularLocation>
        <location evidence="5">Cytoplasm</location>
    </subcellularLocation>
</comment>
<keyword evidence="5 7" id="KW-0808">Transferase</keyword>
<comment type="pathway">
    <text evidence="5">Cofactor biosynthesis; coenzyme A biosynthesis; CoA from (R)-pantothenate: step 5/5.</text>
</comment>
<dbReference type="HAMAP" id="MF_00376">
    <property type="entry name" value="Dephospho_CoA_kinase"/>
    <property type="match status" value="1"/>
</dbReference>
<name>A0ABV8R9G1_9FLAO</name>
<dbReference type="CDD" id="cd02022">
    <property type="entry name" value="DPCK"/>
    <property type="match status" value="1"/>
</dbReference>
<evidence type="ECO:0000256" key="5">
    <source>
        <dbReference type="HAMAP-Rule" id="MF_00376"/>
    </source>
</evidence>
<evidence type="ECO:0000256" key="1">
    <source>
        <dbReference type="ARBA" id="ARBA00009018"/>
    </source>
</evidence>
<evidence type="ECO:0000256" key="4">
    <source>
        <dbReference type="ARBA" id="ARBA00022993"/>
    </source>
</evidence>
<keyword evidence="3 5" id="KW-0067">ATP-binding</keyword>
<dbReference type="EMBL" id="JBHSCY010000002">
    <property type="protein sequence ID" value="MFC4269105.1"/>
    <property type="molecule type" value="Genomic_DNA"/>
</dbReference>
<keyword evidence="8" id="KW-1185">Reference proteome</keyword>
<keyword evidence="4 5" id="KW-0173">Coenzyme A biosynthesis</keyword>
<proteinExistence type="inferred from homology"/>
<dbReference type="PROSITE" id="PS51219">
    <property type="entry name" value="DPCK"/>
    <property type="match status" value="1"/>
</dbReference>
<keyword evidence="2 5" id="KW-0547">Nucleotide-binding</keyword>
<feature type="binding site" evidence="5">
    <location>
        <begin position="10"/>
        <end position="15"/>
    </location>
    <ligand>
        <name>ATP</name>
        <dbReference type="ChEBI" id="CHEBI:30616"/>
    </ligand>
</feature>
<dbReference type="GO" id="GO:0004140">
    <property type="term" value="F:dephospho-CoA kinase activity"/>
    <property type="evidence" value="ECO:0007669"/>
    <property type="project" value="UniProtKB-EC"/>
</dbReference>
<dbReference type="RefSeq" id="WP_377410021.1">
    <property type="nucleotide sequence ID" value="NZ_JBHSCY010000002.1"/>
</dbReference>
<comment type="function">
    <text evidence="5">Catalyzes the phosphorylation of the 3'-hydroxyl group of dephosphocoenzyme A to form coenzyme A.</text>
</comment>
<evidence type="ECO:0000256" key="2">
    <source>
        <dbReference type="ARBA" id="ARBA00022741"/>
    </source>
</evidence>
<evidence type="ECO:0000256" key="3">
    <source>
        <dbReference type="ARBA" id="ARBA00022840"/>
    </source>
</evidence>
<keyword evidence="5 7" id="KW-0418">Kinase</keyword>
<organism evidence="7 8">
    <name type="scientific">Polaribacter marinivivus</name>
    <dbReference type="NCBI Taxonomy" id="1524260"/>
    <lineage>
        <taxon>Bacteria</taxon>
        <taxon>Pseudomonadati</taxon>
        <taxon>Bacteroidota</taxon>
        <taxon>Flavobacteriia</taxon>
        <taxon>Flavobacteriales</taxon>
        <taxon>Flavobacteriaceae</taxon>
    </lineage>
</organism>
<dbReference type="Pfam" id="PF01121">
    <property type="entry name" value="CoaE"/>
    <property type="match status" value="1"/>
</dbReference>
<reference evidence="8" key="1">
    <citation type="journal article" date="2019" name="Int. J. Syst. Evol. Microbiol.">
        <title>The Global Catalogue of Microorganisms (GCM) 10K type strain sequencing project: providing services to taxonomists for standard genome sequencing and annotation.</title>
        <authorList>
            <consortium name="The Broad Institute Genomics Platform"/>
            <consortium name="The Broad Institute Genome Sequencing Center for Infectious Disease"/>
            <person name="Wu L."/>
            <person name="Ma J."/>
        </authorList>
    </citation>
    <scope>NUCLEOTIDE SEQUENCE [LARGE SCALE GENOMIC DNA]</scope>
    <source>
        <strain evidence="8">CECT 8655</strain>
    </source>
</reference>
<comment type="similarity">
    <text evidence="1 5">Belongs to the CoaE family.</text>
</comment>
<evidence type="ECO:0000313" key="8">
    <source>
        <dbReference type="Proteomes" id="UP001595826"/>
    </source>
</evidence>
<keyword evidence="5" id="KW-0963">Cytoplasm</keyword>
<dbReference type="Gene3D" id="3.40.50.300">
    <property type="entry name" value="P-loop containing nucleotide triphosphate hydrolases"/>
    <property type="match status" value="1"/>
</dbReference>
<dbReference type="NCBIfam" id="TIGR00152">
    <property type="entry name" value="dephospho-CoA kinase"/>
    <property type="match status" value="1"/>
</dbReference>
<evidence type="ECO:0000256" key="6">
    <source>
        <dbReference type="NCBIfam" id="TIGR00152"/>
    </source>
</evidence>
<comment type="catalytic activity">
    <reaction evidence="5">
        <text>3'-dephospho-CoA + ATP = ADP + CoA + H(+)</text>
        <dbReference type="Rhea" id="RHEA:18245"/>
        <dbReference type="ChEBI" id="CHEBI:15378"/>
        <dbReference type="ChEBI" id="CHEBI:30616"/>
        <dbReference type="ChEBI" id="CHEBI:57287"/>
        <dbReference type="ChEBI" id="CHEBI:57328"/>
        <dbReference type="ChEBI" id="CHEBI:456216"/>
        <dbReference type="EC" id="2.7.1.24"/>
    </reaction>
</comment>
<accession>A0ABV8R9G1</accession>
<dbReference type="Proteomes" id="UP001595826">
    <property type="component" value="Unassembled WGS sequence"/>
</dbReference>
<dbReference type="PANTHER" id="PTHR10695">
    <property type="entry name" value="DEPHOSPHO-COA KINASE-RELATED"/>
    <property type="match status" value="1"/>
</dbReference>
<protein>
    <recommendedName>
        <fullName evidence="5 6">Dephospho-CoA kinase</fullName>
        <ecNumber evidence="5 6">2.7.1.24</ecNumber>
    </recommendedName>
    <alternativeName>
        <fullName evidence="5">Dephosphocoenzyme A kinase</fullName>
    </alternativeName>
</protein>
<gene>
    <name evidence="5 7" type="primary">coaE</name>
    <name evidence="7" type="ORF">ACFOWD_09335</name>
</gene>
<dbReference type="PANTHER" id="PTHR10695:SF46">
    <property type="entry name" value="BIFUNCTIONAL COENZYME A SYNTHASE-RELATED"/>
    <property type="match status" value="1"/>
</dbReference>
<dbReference type="EC" id="2.7.1.24" evidence="5 6"/>
<dbReference type="InterPro" id="IPR001977">
    <property type="entry name" value="Depp_CoAkinase"/>
</dbReference>
<evidence type="ECO:0000313" key="7">
    <source>
        <dbReference type="EMBL" id="MFC4269105.1"/>
    </source>
</evidence>
<sequence>MIVGLTGGIGSGKSTVAKMFAEHNNVAIYIADKEAKELVNSSKTIKTKIIDEFGDKSYNKDILNREYISNIVFKNPEKLQKLNKIIHPEVRNHFLNFKKLNVNKSYIVYEAAILFEAKADLLCDKIITVFTDKTTRLKRVMQRDNISKHEVENRMQNQWDESKKILLSNYVIWNDDLTKTQLQVKKIHNILTNNRKLV</sequence>
<comment type="caution">
    <text evidence="7">The sequence shown here is derived from an EMBL/GenBank/DDBJ whole genome shotgun (WGS) entry which is preliminary data.</text>
</comment>
<dbReference type="SUPFAM" id="SSF52540">
    <property type="entry name" value="P-loop containing nucleoside triphosphate hydrolases"/>
    <property type="match status" value="1"/>
</dbReference>
<dbReference type="InterPro" id="IPR027417">
    <property type="entry name" value="P-loop_NTPase"/>
</dbReference>